<evidence type="ECO:0000256" key="1">
    <source>
        <dbReference type="ARBA" id="ARBA00023015"/>
    </source>
</evidence>
<evidence type="ECO:0000313" key="8">
    <source>
        <dbReference type="Proteomes" id="UP000576225"/>
    </source>
</evidence>
<dbReference type="PROSITE" id="PS01124">
    <property type="entry name" value="HTH_ARAC_FAMILY_2"/>
    <property type="match status" value="1"/>
</dbReference>
<dbReference type="SUPFAM" id="SSF51215">
    <property type="entry name" value="Regulatory protein AraC"/>
    <property type="match status" value="1"/>
</dbReference>
<dbReference type="SMART" id="SM00342">
    <property type="entry name" value="HTH_ARAC"/>
    <property type="match status" value="1"/>
</dbReference>
<dbReference type="GO" id="GO:0003700">
    <property type="term" value="F:DNA-binding transcription factor activity"/>
    <property type="evidence" value="ECO:0007669"/>
    <property type="project" value="InterPro"/>
</dbReference>
<evidence type="ECO:0000313" key="7">
    <source>
        <dbReference type="Proteomes" id="UP000245959"/>
    </source>
</evidence>
<evidence type="ECO:0000313" key="6">
    <source>
        <dbReference type="EMBL" id="PVY40291.1"/>
    </source>
</evidence>
<dbReference type="GO" id="GO:0043565">
    <property type="term" value="F:sequence-specific DNA binding"/>
    <property type="evidence" value="ECO:0007669"/>
    <property type="project" value="InterPro"/>
</dbReference>
<dbReference type="GeneID" id="78295650"/>
<proteinExistence type="predicted"/>
<evidence type="ECO:0000313" key="5">
    <source>
        <dbReference type="EMBL" id="NMD85557.1"/>
    </source>
</evidence>
<comment type="caution">
    <text evidence="6">The sequence shown here is derived from an EMBL/GenBank/DDBJ whole genome shotgun (WGS) entry which is preliminary data.</text>
</comment>
<dbReference type="Gene3D" id="1.10.10.60">
    <property type="entry name" value="Homeodomain-like"/>
    <property type="match status" value="2"/>
</dbReference>
<dbReference type="EMBL" id="QEKH01000017">
    <property type="protein sequence ID" value="PVY40291.1"/>
    <property type="molecule type" value="Genomic_DNA"/>
</dbReference>
<dbReference type="Pfam" id="PF12833">
    <property type="entry name" value="HTH_18"/>
    <property type="match status" value="1"/>
</dbReference>
<keyword evidence="2 6" id="KW-0238">DNA-binding</keyword>
<gene>
    <name evidence="6" type="ORF">C8D82_11710</name>
    <name evidence="5" type="ORF">HF882_03060</name>
</gene>
<dbReference type="InterPro" id="IPR009057">
    <property type="entry name" value="Homeodomain-like_sf"/>
</dbReference>
<dbReference type="PANTHER" id="PTHR46796">
    <property type="entry name" value="HTH-TYPE TRANSCRIPTIONAL ACTIVATOR RHAS-RELATED"/>
    <property type="match status" value="1"/>
</dbReference>
<dbReference type="Pfam" id="PF02311">
    <property type="entry name" value="AraC_binding"/>
    <property type="match status" value="1"/>
</dbReference>
<evidence type="ECO:0000256" key="3">
    <source>
        <dbReference type="ARBA" id="ARBA00023163"/>
    </source>
</evidence>
<sequence length="302" mass="35461">MTQENRRKCSRMIKDSEYSRLGGINVGKYPLHHFLFDHSTPLLENWPIRIDFAGDDEWRRGCYRFRERSDTFAIEYMKQGTLRFTQNRQSYTVQPGELFLVRLGDDSEIECCDCDYAFKRTFAIAGPLLGPLLTSLGLDRADVMTPSDPAALDALFDRAREILDGSAEDRQRRSALLSFEILLMLAEDYKQHDHPEILQKILRYLDAHLDRPHTIERIAAEFRLSPATLHRLFRKHLGETPINFLIHRRMETAMRLLRLTEQPIKSIAYQVGYPNALYFSTEFHRHTGESPTAFRRRRQYYD</sequence>
<dbReference type="InterPro" id="IPR018060">
    <property type="entry name" value="HTH_AraC"/>
</dbReference>
<dbReference type="EMBL" id="JABAEW010000004">
    <property type="protein sequence ID" value="NMD85557.1"/>
    <property type="molecule type" value="Genomic_DNA"/>
</dbReference>
<dbReference type="InterPro" id="IPR003313">
    <property type="entry name" value="AraC-bd"/>
</dbReference>
<name>A0A2U1AVA8_9BACT</name>
<evidence type="ECO:0000259" key="4">
    <source>
        <dbReference type="PROSITE" id="PS01124"/>
    </source>
</evidence>
<dbReference type="AlphaFoldDB" id="A0A2U1AVA8"/>
<keyword evidence="7" id="KW-1185">Reference proteome</keyword>
<dbReference type="InterPro" id="IPR037923">
    <property type="entry name" value="HTH-like"/>
</dbReference>
<evidence type="ECO:0000256" key="2">
    <source>
        <dbReference type="ARBA" id="ARBA00023125"/>
    </source>
</evidence>
<protein>
    <submittedName>
        <fullName evidence="6">AraC-like DNA-binding protein</fullName>
    </submittedName>
    <submittedName>
        <fullName evidence="5">Helix-turn-helix transcriptional regulator</fullName>
    </submittedName>
</protein>
<keyword evidence="3" id="KW-0804">Transcription</keyword>
<keyword evidence="1" id="KW-0805">Transcription regulation</keyword>
<dbReference type="RefSeq" id="WP_165833022.1">
    <property type="nucleotide sequence ID" value="NZ_CAJKCJ010000004.1"/>
</dbReference>
<dbReference type="PANTHER" id="PTHR46796:SF6">
    <property type="entry name" value="ARAC SUBFAMILY"/>
    <property type="match status" value="1"/>
</dbReference>
<dbReference type="SUPFAM" id="SSF46689">
    <property type="entry name" value="Homeodomain-like"/>
    <property type="match status" value="2"/>
</dbReference>
<dbReference type="InterPro" id="IPR050204">
    <property type="entry name" value="AraC_XylS_family_regulators"/>
</dbReference>
<dbReference type="Proteomes" id="UP000245959">
    <property type="component" value="Unassembled WGS sequence"/>
</dbReference>
<feature type="domain" description="HTH araC/xylS-type" evidence="4">
    <location>
        <begin position="199"/>
        <end position="297"/>
    </location>
</feature>
<organism evidence="6 7">
    <name type="scientific">Victivallis vadensis</name>
    <dbReference type="NCBI Taxonomy" id="172901"/>
    <lineage>
        <taxon>Bacteria</taxon>
        <taxon>Pseudomonadati</taxon>
        <taxon>Lentisphaerota</taxon>
        <taxon>Lentisphaeria</taxon>
        <taxon>Victivallales</taxon>
        <taxon>Victivallaceae</taxon>
        <taxon>Victivallis</taxon>
    </lineage>
</organism>
<accession>A0A2U1AVA8</accession>
<reference evidence="5 8" key="2">
    <citation type="submission" date="2020-04" db="EMBL/GenBank/DDBJ databases">
        <authorList>
            <person name="Hitch T.C.A."/>
            <person name="Wylensek D."/>
            <person name="Clavel T."/>
        </authorList>
    </citation>
    <scope>NUCLEOTIDE SEQUENCE [LARGE SCALE GENOMIC DNA]</scope>
    <source>
        <strain evidence="5 8">COR2-253-APC-1A</strain>
    </source>
</reference>
<dbReference type="Proteomes" id="UP000576225">
    <property type="component" value="Unassembled WGS sequence"/>
</dbReference>
<reference evidence="6 7" key="1">
    <citation type="submission" date="2018-04" db="EMBL/GenBank/DDBJ databases">
        <title>Genomic Encyclopedia of Type Strains, Phase IV (KMG-IV): sequencing the most valuable type-strain genomes for metagenomic binning, comparative biology and taxonomic classification.</title>
        <authorList>
            <person name="Goeker M."/>
        </authorList>
    </citation>
    <scope>NUCLEOTIDE SEQUENCE [LARGE SCALE GENOMIC DNA]</scope>
    <source>
        <strain evidence="6 7">DSM 14823</strain>
    </source>
</reference>